<keyword evidence="3" id="KW-0804">Transcription</keyword>
<dbReference type="Gene3D" id="1.10.357.10">
    <property type="entry name" value="Tetracycline Repressor, domain 2"/>
    <property type="match status" value="1"/>
</dbReference>
<feature type="domain" description="HTH tetR-type" evidence="5">
    <location>
        <begin position="20"/>
        <end position="80"/>
    </location>
</feature>
<dbReference type="Proteomes" id="UP000321306">
    <property type="component" value="Unassembled WGS sequence"/>
</dbReference>
<dbReference type="PANTHER" id="PTHR30055">
    <property type="entry name" value="HTH-TYPE TRANSCRIPTIONAL REGULATOR RUTR"/>
    <property type="match status" value="1"/>
</dbReference>
<dbReference type="InterPro" id="IPR036271">
    <property type="entry name" value="Tet_transcr_reg_TetR-rel_C_sf"/>
</dbReference>
<dbReference type="GO" id="GO:0000976">
    <property type="term" value="F:transcription cis-regulatory region binding"/>
    <property type="evidence" value="ECO:0007669"/>
    <property type="project" value="TreeGrafter"/>
</dbReference>
<evidence type="ECO:0000313" key="7">
    <source>
        <dbReference type="Proteomes" id="UP000321306"/>
    </source>
</evidence>
<dbReference type="SUPFAM" id="SSF46689">
    <property type="entry name" value="Homeodomain-like"/>
    <property type="match status" value="1"/>
</dbReference>
<name>A0A511N9S5_DEIC1</name>
<dbReference type="InterPro" id="IPR009057">
    <property type="entry name" value="Homeodomain-like_sf"/>
</dbReference>
<dbReference type="OrthoDB" id="268339at2"/>
<sequence length="205" mass="23509">MSMLIYDYAHFMTRMQQKKHDKHERISRVAWELFQKHGYEKVTTRQVAEAADIATGTLFLYASTKGDLLVMAMESALREVTRPASPLPEDPRNALRALFSGPLHLYQQHRDLARHFLVEVLRGQASEATQKNIDLFTLTLSQVLGQGVERGQLRPGLDVRQAARNFFGIYMMVLLEWLPSQESVEQGLERLDQAFELHWTGLVKA</sequence>
<dbReference type="PANTHER" id="PTHR30055:SF234">
    <property type="entry name" value="HTH-TYPE TRANSCRIPTIONAL REGULATOR BETI"/>
    <property type="match status" value="1"/>
</dbReference>
<comment type="caution">
    <text evidence="6">The sequence shown here is derived from an EMBL/GenBank/DDBJ whole genome shotgun (WGS) entry which is preliminary data.</text>
</comment>
<dbReference type="InterPro" id="IPR050109">
    <property type="entry name" value="HTH-type_TetR-like_transc_reg"/>
</dbReference>
<evidence type="ECO:0000259" key="5">
    <source>
        <dbReference type="PROSITE" id="PS50977"/>
    </source>
</evidence>
<evidence type="ECO:0000256" key="2">
    <source>
        <dbReference type="ARBA" id="ARBA00023125"/>
    </source>
</evidence>
<dbReference type="SUPFAM" id="SSF48498">
    <property type="entry name" value="Tetracyclin repressor-like, C-terminal domain"/>
    <property type="match status" value="1"/>
</dbReference>
<dbReference type="InterPro" id="IPR001647">
    <property type="entry name" value="HTH_TetR"/>
</dbReference>
<feature type="DNA-binding region" description="H-T-H motif" evidence="4">
    <location>
        <begin position="43"/>
        <end position="62"/>
    </location>
</feature>
<evidence type="ECO:0000313" key="6">
    <source>
        <dbReference type="EMBL" id="GEM49131.1"/>
    </source>
</evidence>
<gene>
    <name evidence="6" type="ORF">DC3_47660</name>
</gene>
<keyword evidence="1" id="KW-0805">Transcription regulation</keyword>
<keyword evidence="2 4" id="KW-0238">DNA-binding</keyword>
<reference evidence="6 7" key="1">
    <citation type="submission" date="2019-07" db="EMBL/GenBank/DDBJ databases">
        <title>Whole genome shotgun sequence of Deinococcus cellulosilyticus NBRC 106333.</title>
        <authorList>
            <person name="Hosoyama A."/>
            <person name="Uohara A."/>
            <person name="Ohji S."/>
            <person name="Ichikawa N."/>
        </authorList>
    </citation>
    <scope>NUCLEOTIDE SEQUENCE [LARGE SCALE GENOMIC DNA]</scope>
    <source>
        <strain evidence="6 7">NBRC 106333</strain>
    </source>
</reference>
<keyword evidence="7" id="KW-1185">Reference proteome</keyword>
<evidence type="ECO:0000256" key="1">
    <source>
        <dbReference type="ARBA" id="ARBA00023015"/>
    </source>
</evidence>
<dbReference type="PROSITE" id="PS50977">
    <property type="entry name" value="HTH_TETR_2"/>
    <property type="match status" value="1"/>
</dbReference>
<dbReference type="GO" id="GO:0003700">
    <property type="term" value="F:DNA-binding transcription factor activity"/>
    <property type="evidence" value="ECO:0007669"/>
    <property type="project" value="TreeGrafter"/>
</dbReference>
<accession>A0A511N9S5</accession>
<evidence type="ECO:0000256" key="4">
    <source>
        <dbReference type="PROSITE-ProRule" id="PRU00335"/>
    </source>
</evidence>
<dbReference type="AlphaFoldDB" id="A0A511N9S5"/>
<organism evidence="6 7">
    <name type="scientific">Deinococcus cellulosilyticus (strain DSM 18568 / NBRC 106333 / KACC 11606 / 5516J-15)</name>
    <dbReference type="NCBI Taxonomy" id="1223518"/>
    <lineage>
        <taxon>Bacteria</taxon>
        <taxon>Thermotogati</taxon>
        <taxon>Deinococcota</taxon>
        <taxon>Deinococci</taxon>
        <taxon>Deinococcales</taxon>
        <taxon>Deinococcaceae</taxon>
        <taxon>Deinococcus</taxon>
    </lineage>
</organism>
<protein>
    <recommendedName>
        <fullName evidence="5">HTH tetR-type domain-containing protein</fullName>
    </recommendedName>
</protein>
<dbReference type="EMBL" id="BJXB01000028">
    <property type="protein sequence ID" value="GEM49131.1"/>
    <property type="molecule type" value="Genomic_DNA"/>
</dbReference>
<evidence type="ECO:0000256" key="3">
    <source>
        <dbReference type="ARBA" id="ARBA00023163"/>
    </source>
</evidence>
<dbReference type="Pfam" id="PF00440">
    <property type="entry name" value="TetR_N"/>
    <property type="match status" value="1"/>
</dbReference>
<proteinExistence type="predicted"/>